<dbReference type="PANTHER" id="PTHR45138:SF9">
    <property type="entry name" value="DIGUANYLATE CYCLASE DGCM-RELATED"/>
    <property type="match status" value="1"/>
</dbReference>
<proteinExistence type="predicted"/>
<protein>
    <recommendedName>
        <fullName evidence="2">diguanylate cyclase</fullName>
        <ecNumber evidence="2">2.7.7.65</ecNumber>
    </recommendedName>
</protein>
<evidence type="ECO:0000256" key="4">
    <source>
        <dbReference type="SAM" id="Phobius"/>
    </source>
</evidence>
<evidence type="ECO:0000313" key="7">
    <source>
        <dbReference type="Proteomes" id="UP000323164"/>
    </source>
</evidence>
<dbReference type="GO" id="GO:0043709">
    <property type="term" value="P:cell adhesion involved in single-species biofilm formation"/>
    <property type="evidence" value="ECO:0007669"/>
    <property type="project" value="TreeGrafter"/>
</dbReference>
<organism evidence="6 7">
    <name type="scientific">Cognatilysobacter lacus</name>
    <dbReference type="NCBI Taxonomy" id="1643323"/>
    <lineage>
        <taxon>Bacteria</taxon>
        <taxon>Pseudomonadati</taxon>
        <taxon>Pseudomonadota</taxon>
        <taxon>Gammaproteobacteria</taxon>
        <taxon>Lysobacterales</taxon>
        <taxon>Lysobacteraceae</taxon>
        <taxon>Cognatilysobacter</taxon>
    </lineage>
</organism>
<dbReference type="Gene3D" id="3.30.70.270">
    <property type="match status" value="1"/>
</dbReference>
<dbReference type="InterPro" id="IPR050469">
    <property type="entry name" value="Diguanylate_Cyclase"/>
</dbReference>
<dbReference type="GO" id="GO:1902201">
    <property type="term" value="P:negative regulation of bacterial-type flagellum-dependent cell motility"/>
    <property type="evidence" value="ECO:0007669"/>
    <property type="project" value="TreeGrafter"/>
</dbReference>
<dbReference type="EC" id="2.7.7.65" evidence="2"/>
<dbReference type="SUPFAM" id="SSF55073">
    <property type="entry name" value="Nucleotide cyclase"/>
    <property type="match status" value="1"/>
</dbReference>
<dbReference type="PANTHER" id="PTHR45138">
    <property type="entry name" value="REGULATORY COMPONENTS OF SENSORY TRANSDUCTION SYSTEM"/>
    <property type="match status" value="1"/>
</dbReference>
<sequence>MSRTRRGGRPTEGLCWAARLDAGRRPDSGAAMAAGGLRGALTSVAALVLLAPALAFASPFSKRLDAADAVRSKDPARFNRLLTQLQSERSRATAAELEHLRLLVDYQHALKGQYEVAIGDAVALFDQAHDLQLKYRAGLLVANVAAVTRDFTLGLRYLEQAMALQPQVQDPDLRRMGFIVAGGLYNEYGQYALALESVTALLREQPDPRNLCIGEQIRTRALQGLGAPFDEERDIQSAITQCASIKETIPVNLIRNTLAERWAQSGKVNQAIALLEASLPEVRATGYTRLIGETESQIADYRLRSGDIAGAEAAARRVAAIKGQDLRWLPNVNAHHVLYEVALRQHDYARALEEYRLYAEADKARLDDVKAREYAFQLSRHELKQKNQSIALLSNQNQVLRLQQEVAQRSSWNFRLALALLLVLVASLSYWGWRARRTHGSLRHLAETDGLTGLSNRRHFRAGSEAALASCAQRQRAVAVLLFDLDHFKQINDQCGHSAGDWVLREVARVGRLHVRDGDLFGRIGGEEFAMTLVDCEVHHALGIAEACRRAIEAIDAGSCGCALPVAASIGVVGTRQAGYEYEALIAHADAAMYRSKVGGRNRVTLYEPPPVPAPGQPVLLDRRNADAMLGQY</sequence>
<keyword evidence="4" id="KW-0812">Transmembrane</keyword>
<dbReference type="NCBIfam" id="TIGR00254">
    <property type="entry name" value="GGDEF"/>
    <property type="match status" value="1"/>
</dbReference>
<evidence type="ECO:0000256" key="1">
    <source>
        <dbReference type="ARBA" id="ARBA00001946"/>
    </source>
</evidence>
<reference evidence="6 7" key="1">
    <citation type="submission" date="2019-08" db="EMBL/GenBank/DDBJ databases">
        <title>Draft genome sequence of Lysobacter sp. UKS-15.</title>
        <authorList>
            <person name="Im W.-T."/>
        </authorList>
    </citation>
    <scope>NUCLEOTIDE SEQUENCE [LARGE SCALE GENOMIC DNA]</scope>
    <source>
        <strain evidence="6 7">UKS-15</strain>
    </source>
</reference>
<dbReference type="Proteomes" id="UP000323164">
    <property type="component" value="Unassembled WGS sequence"/>
</dbReference>
<comment type="cofactor">
    <cofactor evidence="1">
        <name>Mg(2+)</name>
        <dbReference type="ChEBI" id="CHEBI:18420"/>
    </cofactor>
</comment>
<accession>A0A5D8Z561</accession>
<comment type="catalytic activity">
    <reaction evidence="3">
        <text>2 GTP = 3',3'-c-di-GMP + 2 diphosphate</text>
        <dbReference type="Rhea" id="RHEA:24898"/>
        <dbReference type="ChEBI" id="CHEBI:33019"/>
        <dbReference type="ChEBI" id="CHEBI:37565"/>
        <dbReference type="ChEBI" id="CHEBI:58805"/>
        <dbReference type="EC" id="2.7.7.65"/>
    </reaction>
</comment>
<dbReference type="FunFam" id="3.30.70.270:FF:000001">
    <property type="entry name" value="Diguanylate cyclase domain protein"/>
    <property type="match status" value="1"/>
</dbReference>
<gene>
    <name evidence="6" type="ORF">FW784_08405</name>
</gene>
<dbReference type="SUPFAM" id="SSF48452">
    <property type="entry name" value="TPR-like"/>
    <property type="match status" value="1"/>
</dbReference>
<dbReference type="GO" id="GO:0005886">
    <property type="term" value="C:plasma membrane"/>
    <property type="evidence" value="ECO:0007669"/>
    <property type="project" value="TreeGrafter"/>
</dbReference>
<comment type="caution">
    <text evidence="6">The sequence shown here is derived from an EMBL/GenBank/DDBJ whole genome shotgun (WGS) entry which is preliminary data.</text>
</comment>
<evidence type="ECO:0000256" key="3">
    <source>
        <dbReference type="ARBA" id="ARBA00034247"/>
    </source>
</evidence>
<feature type="transmembrane region" description="Helical" evidence="4">
    <location>
        <begin position="412"/>
        <end position="433"/>
    </location>
</feature>
<dbReference type="AlphaFoldDB" id="A0A5D8Z561"/>
<dbReference type="Pfam" id="PF00990">
    <property type="entry name" value="GGDEF"/>
    <property type="match status" value="1"/>
</dbReference>
<dbReference type="InterPro" id="IPR000160">
    <property type="entry name" value="GGDEF_dom"/>
</dbReference>
<name>A0A5D8Z561_9GAMM</name>
<keyword evidence="4" id="KW-0472">Membrane</keyword>
<dbReference type="SMART" id="SM00267">
    <property type="entry name" value="GGDEF"/>
    <property type="match status" value="1"/>
</dbReference>
<dbReference type="PROSITE" id="PS50887">
    <property type="entry name" value="GGDEF"/>
    <property type="match status" value="1"/>
</dbReference>
<dbReference type="OrthoDB" id="9803824at2"/>
<evidence type="ECO:0000259" key="5">
    <source>
        <dbReference type="PROSITE" id="PS50887"/>
    </source>
</evidence>
<dbReference type="GO" id="GO:0052621">
    <property type="term" value="F:diguanylate cyclase activity"/>
    <property type="evidence" value="ECO:0007669"/>
    <property type="project" value="UniProtKB-EC"/>
</dbReference>
<dbReference type="InterPro" id="IPR011990">
    <property type="entry name" value="TPR-like_helical_dom_sf"/>
</dbReference>
<dbReference type="CDD" id="cd01949">
    <property type="entry name" value="GGDEF"/>
    <property type="match status" value="1"/>
</dbReference>
<keyword evidence="7" id="KW-1185">Reference proteome</keyword>
<dbReference type="InterPro" id="IPR043128">
    <property type="entry name" value="Rev_trsase/Diguanyl_cyclase"/>
</dbReference>
<evidence type="ECO:0000313" key="6">
    <source>
        <dbReference type="EMBL" id="TZF89656.1"/>
    </source>
</evidence>
<dbReference type="EMBL" id="VTRV01000078">
    <property type="protein sequence ID" value="TZF89656.1"/>
    <property type="molecule type" value="Genomic_DNA"/>
</dbReference>
<feature type="domain" description="GGDEF" evidence="5">
    <location>
        <begin position="476"/>
        <end position="609"/>
    </location>
</feature>
<keyword evidence="4" id="KW-1133">Transmembrane helix</keyword>
<evidence type="ECO:0000256" key="2">
    <source>
        <dbReference type="ARBA" id="ARBA00012528"/>
    </source>
</evidence>
<dbReference type="Gene3D" id="1.25.40.10">
    <property type="entry name" value="Tetratricopeptide repeat domain"/>
    <property type="match status" value="1"/>
</dbReference>
<dbReference type="InterPro" id="IPR029787">
    <property type="entry name" value="Nucleotide_cyclase"/>
</dbReference>